<keyword evidence="1" id="KW-1133">Transmembrane helix</keyword>
<dbReference type="Proteomes" id="UP000280444">
    <property type="component" value="Unassembled WGS sequence"/>
</dbReference>
<evidence type="ECO:0000313" key="3">
    <source>
        <dbReference type="Proteomes" id="UP000280444"/>
    </source>
</evidence>
<dbReference type="RefSeq" id="WP_124869334.1">
    <property type="nucleotide sequence ID" value="NZ_RQZF01000003.1"/>
</dbReference>
<sequence length="118" mass="12181">MTIIAIVCAVLFMFAAVRFGLLAHFARTDSLPFESSMGIRAREVRADVETWNKAHRAAWPLYAAGAGVSAGHGVACALAPWASGISVGGFLAVIVGAGVVVLVALTILSEKAGVSTIR</sequence>
<evidence type="ECO:0000313" key="2">
    <source>
        <dbReference type="EMBL" id="RRC95576.1"/>
    </source>
</evidence>
<evidence type="ECO:0008006" key="4">
    <source>
        <dbReference type="Google" id="ProtNLM"/>
    </source>
</evidence>
<name>A0A3P1SEY9_9ACTO</name>
<accession>A0A3P1SEY9</accession>
<comment type="caution">
    <text evidence="2">The sequence shown here is derived from an EMBL/GenBank/DDBJ whole genome shotgun (WGS) entry which is preliminary data.</text>
</comment>
<organism evidence="2 3">
    <name type="scientific">Schaalia canis</name>
    <dbReference type="NCBI Taxonomy" id="100469"/>
    <lineage>
        <taxon>Bacteria</taxon>
        <taxon>Bacillati</taxon>
        <taxon>Actinomycetota</taxon>
        <taxon>Actinomycetes</taxon>
        <taxon>Actinomycetales</taxon>
        <taxon>Actinomycetaceae</taxon>
        <taxon>Schaalia</taxon>
    </lineage>
</organism>
<protein>
    <recommendedName>
        <fullName evidence="4">SdpI family protein</fullName>
    </recommendedName>
</protein>
<evidence type="ECO:0000256" key="1">
    <source>
        <dbReference type="SAM" id="Phobius"/>
    </source>
</evidence>
<dbReference type="EMBL" id="RQZF01000003">
    <property type="protein sequence ID" value="RRC95576.1"/>
    <property type="molecule type" value="Genomic_DNA"/>
</dbReference>
<dbReference type="AlphaFoldDB" id="A0A3P1SEY9"/>
<keyword evidence="3" id="KW-1185">Reference proteome</keyword>
<gene>
    <name evidence="2" type="ORF">EII11_04705</name>
</gene>
<dbReference type="OrthoDB" id="3254788at2"/>
<keyword evidence="1" id="KW-0812">Transmembrane</keyword>
<proteinExistence type="predicted"/>
<reference evidence="2 3" key="1">
    <citation type="submission" date="2018-11" db="EMBL/GenBank/DDBJ databases">
        <title>Genomes From Bacteria Associated with the Canine Oral Cavity: a Test Case for Automated Genome-Based Taxonomic Assignment.</title>
        <authorList>
            <person name="Coil D.A."/>
            <person name="Jospin G."/>
            <person name="Darling A.E."/>
            <person name="Wallis C."/>
            <person name="Davis I.J."/>
            <person name="Harris S."/>
            <person name="Eisen J.A."/>
            <person name="Holcombe L.J."/>
            <person name="O'Flynn C."/>
        </authorList>
    </citation>
    <scope>NUCLEOTIDE SEQUENCE [LARGE SCALE GENOMIC DNA]</scope>
    <source>
        <strain evidence="2 3">OH770</strain>
    </source>
</reference>
<keyword evidence="1" id="KW-0472">Membrane</keyword>
<dbReference type="InterPro" id="IPR025962">
    <property type="entry name" value="SdpI/YhfL"/>
</dbReference>
<feature type="transmembrane region" description="Helical" evidence="1">
    <location>
        <begin position="87"/>
        <end position="108"/>
    </location>
</feature>
<dbReference type="Pfam" id="PF13630">
    <property type="entry name" value="SdpI"/>
    <property type="match status" value="1"/>
</dbReference>